<feature type="non-terminal residue" evidence="4">
    <location>
        <position position="1"/>
    </location>
</feature>
<dbReference type="Pfam" id="PF00095">
    <property type="entry name" value="WAP"/>
    <property type="match status" value="1"/>
</dbReference>
<gene>
    <name evidence="4" type="ORF">MNOR_LOCUS8302</name>
</gene>
<dbReference type="PROSITE" id="PS51390">
    <property type="entry name" value="WAP"/>
    <property type="match status" value="1"/>
</dbReference>
<organism evidence="4 5">
    <name type="scientific">Meganyctiphanes norvegica</name>
    <name type="common">Northern krill</name>
    <name type="synonym">Thysanopoda norvegica</name>
    <dbReference type="NCBI Taxonomy" id="48144"/>
    <lineage>
        <taxon>Eukaryota</taxon>
        <taxon>Metazoa</taxon>
        <taxon>Ecdysozoa</taxon>
        <taxon>Arthropoda</taxon>
        <taxon>Crustacea</taxon>
        <taxon>Multicrustacea</taxon>
        <taxon>Malacostraca</taxon>
        <taxon>Eumalacostraca</taxon>
        <taxon>Eucarida</taxon>
        <taxon>Euphausiacea</taxon>
        <taxon>Euphausiidae</taxon>
        <taxon>Meganyctiphanes</taxon>
    </lineage>
</organism>
<feature type="compositionally biased region" description="Basic residues" evidence="1">
    <location>
        <begin position="104"/>
        <end position="113"/>
    </location>
</feature>
<reference evidence="4 5" key="1">
    <citation type="submission" date="2024-05" db="EMBL/GenBank/DDBJ databases">
        <authorList>
            <person name="Wallberg A."/>
        </authorList>
    </citation>
    <scope>NUCLEOTIDE SEQUENCE [LARGE SCALE GENOMIC DNA]</scope>
</reference>
<proteinExistence type="predicted"/>
<keyword evidence="5" id="KW-1185">Reference proteome</keyword>
<accession>A0AAV2Q5B3</accession>
<feature type="domain" description="WAP" evidence="3">
    <location>
        <begin position="205"/>
        <end position="258"/>
    </location>
</feature>
<comment type="caution">
    <text evidence="4">The sequence shown here is derived from an EMBL/GenBank/DDBJ whole genome shotgun (WGS) entry which is preliminary data.</text>
</comment>
<dbReference type="GO" id="GO:0005576">
    <property type="term" value="C:extracellular region"/>
    <property type="evidence" value="ECO:0007669"/>
    <property type="project" value="InterPro"/>
</dbReference>
<feature type="region of interest" description="Disordered" evidence="1">
    <location>
        <begin position="30"/>
        <end position="80"/>
    </location>
</feature>
<evidence type="ECO:0000313" key="5">
    <source>
        <dbReference type="Proteomes" id="UP001497623"/>
    </source>
</evidence>
<dbReference type="Proteomes" id="UP001497623">
    <property type="component" value="Unassembled WGS sequence"/>
</dbReference>
<name>A0AAV2Q5B3_MEGNR</name>
<dbReference type="SMART" id="SM00217">
    <property type="entry name" value="WAP"/>
    <property type="match status" value="1"/>
</dbReference>
<sequence length="262" mass="27583">RAGWCNSFHAKMKLLWILIIAAALVAADDDDDDTKDDGVDSNTNEPILGNESIVGNETVIDTNETGGRSRSRRPNRRFSGGLGNIIGAGAALLGGVLGGGRPGRPVRPHRPHRPVQPGFGHSPHRPHRPVQPGFGHSPHRPHRPVQPGFGGGLNPGFGGGLNPGFGGGLNPGFGGPATGGCRYWCRTPQGQSYCCENSNQSTLLPFTKPGQCPPVRPSCPPTRFGGPPRTCSNDSRCPGVDKCCFDTCLQEHVCKPPLGVGK</sequence>
<dbReference type="EMBL" id="CAXKWB010003833">
    <property type="protein sequence ID" value="CAL4070575.1"/>
    <property type="molecule type" value="Genomic_DNA"/>
</dbReference>
<dbReference type="SUPFAM" id="SSF57256">
    <property type="entry name" value="Elafin-like"/>
    <property type="match status" value="1"/>
</dbReference>
<feature type="chain" id="PRO_5043965696" description="WAP domain-containing protein" evidence="2">
    <location>
        <begin position="28"/>
        <end position="262"/>
    </location>
</feature>
<dbReference type="GO" id="GO:0030414">
    <property type="term" value="F:peptidase inhibitor activity"/>
    <property type="evidence" value="ECO:0007669"/>
    <property type="project" value="InterPro"/>
</dbReference>
<keyword evidence="2" id="KW-0732">Signal</keyword>
<evidence type="ECO:0000256" key="1">
    <source>
        <dbReference type="SAM" id="MobiDB-lite"/>
    </source>
</evidence>
<feature type="region of interest" description="Disordered" evidence="1">
    <location>
        <begin position="104"/>
        <end position="126"/>
    </location>
</feature>
<evidence type="ECO:0000256" key="2">
    <source>
        <dbReference type="SAM" id="SignalP"/>
    </source>
</evidence>
<feature type="signal peptide" evidence="2">
    <location>
        <begin position="1"/>
        <end position="27"/>
    </location>
</feature>
<evidence type="ECO:0000259" key="3">
    <source>
        <dbReference type="PROSITE" id="PS51390"/>
    </source>
</evidence>
<dbReference type="InterPro" id="IPR036645">
    <property type="entry name" value="Elafin-like_sf"/>
</dbReference>
<feature type="compositionally biased region" description="Polar residues" evidence="1">
    <location>
        <begin position="53"/>
        <end position="65"/>
    </location>
</feature>
<dbReference type="Gene3D" id="4.10.75.10">
    <property type="entry name" value="Elafin-like"/>
    <property type="match status" value="1"/>
</dbReference>
<dbReference type="InterPro" id="IPR008197">
    <property type="entry name" value="WAP_dom"/>
</dbReference>
<protein>
    <recommendedName>
        <fullName evidence="3">WAP domain-containing protein</fullName>
    </recommendedName>
</protein>
<evidence type="ECO:0000313" key="4">
    <source>
        <dbReference type="EMBL" id="CAL4070575.1"/>
    </source>
</evidence>
<dbReference type="AlphaFoldDB" id="A0AAV2Q5B3"/>